<dbReference type="PANTHER" id="PTHR35041:SF3">
    <property type="entry name" value="FORMYLMETHIONINE DEFORMYLASE-LIKE PROTEIN"/>
    <property type="match status" value="1"/>
</dbReference>
<comment type="caution">
    <text evidence="3">The sequence shown here is derived from an EMBL/GenBank/DDBJ whole genome shotgun (WGS) entry which is preliminary data.</text>
</comment>
<dbReference type="PANTHER" id="PTHR35041">
    <property type="entry name" value="MEDIATOR OF RNA POLYMERASE II TRANSCRIPTION SUBUNIT 1"/>
    <property type="match status" value="1"/>
</dbReference>
<name>A0ABR3GAH8_9PEZI</name>
<feature type="transmembrane region" description="Helical" evidence="2">
    <location>
        <begin position="72"/>
        <end position="97"/>
    </location>
</feature>
<evidence type="ECO:0000313" key="4">
    <source>
        <dbReference type="Proteomes" id="UP001447188"/>
    </source>
</evidence>
<keyword evidence="2" id="KW-0472">Membrane</keyword>
<keyword evidence="2" id="KW-0812">Transmembrane</keyword>
<evidence type="ECO:0000256" key="1">
    <source>
        <dbReference type="SAM" id="MobiDB-lite"/>
    </source>
</evidence>
<reference evidence="3 4" key="1">
    <citation type="submission" date="2024-02" db="EMBL/GenBank/DDBJ databases">
        <title>Discinaceae phylogenomics.</title>
        <authorList>
            <person name="Dirks A.C."/>
            <person name="James T.Y."/>
        </authorList>
    </citation>
    <scope>NUCLEOTIDE SEQUENCE [LARGE SCALE GENOMIC DNA]</scope>
    <source>
        <strain evidence="3 4">ACD0624</strain>
    </source>
</reference>
<keyword evidence="4" id="KW-1185">Reference proteome</keyword>
<evidence type="ECO:0000313" key="3">
    <source>
        <dbReference type="EMBL" id="KAL0632821.1"/>
    </source>
</evidence>
<dbReference type="EMBL" id="JBBBZM010000149">
    <property type="protein sequence ID" value="KAL0632821.1"/>
    <property type="molecule type" value="Genomic_DNA"/>
</dbReference>
<protein>
    <submittedName>
        <fullName evidence="3">Uncharacterized protein</fullName>
    </submittedName>
</protein>
<organism evidence="3 4">
    <name type="scientific">Discina gigas</name>
    <dbReference type="NCBI Taxonomy" id="1032678"/>
    <lineage>
        <taxon>Eukaryota</taxon>
        <taxon>Fungi</taxon>
        <taxon>Dikarya</taxon>
        <taxon>Ascomycota</taxon>
        <taxon>Pezizomycotina</taxon>
        <taxon>Pezizomycetes</taxon>
        <taxon>Pezizales</taxon>
        <taxon>Discinaceae</taxon>
        <taxon>Discina</taxon>
    </lineage>
</organism>
<feature type="transmembrane region" description="Helical" evidence="2">
    <location>
        <begin position="117"/>
        <end position="141"/>
    </location>
</feature>
<gene>
    <name evidence="3" type="ORF">Q9L58_008300</name>
</gene>
<proteinExistence type="predicted"/>
<feature type="region of interest" description="Disordered" evidence="1">
    <location>
        <begin position="665"/>
        <end position="689"/>
    </location>
</feature>
<accession>A0ABR3GAH8</accession>
<feature type="compositionally biased region" description="Polar residues" evidence="1">
    <location>
        <begin position="668"/>
        <end position="682"/>
    </location>
</feature>
<keyword evidence="2" id="KW-1133">Transmembrane helix</keyword>
<sequence length="689" mass="77015">MTIPRNPPVAIRQEGYDLYDGGEISPRDVEFSPTFPGASMLRPFPTRYTSTVGSSEMSGDVLSRMKSREQRMLWGTAVHWFLPTLMFGLLLCGFLGAVAHHLFYDSLDGKEAKNQLAMVRIGTALAFFTKATLVGSVVIAYRSVTLREKSVSLKGIDGMFAVVEDPTHFATKELYTKAKIGTAMAVATWIIPLASVLSPAALTTGLTNVVGGNRTCNVSLINFSSENTANWRKPKFRPGDSLSFYNITPPADLPPPERAIDYYDQPSHNAVRLVTLTILGHQFIPMRSPCVGWNCTWEIEFDGPWYNCSDLTPQQFALEKPDSMNHTYDQLAPEGNKIYFGYDDYPEYVRPQPNYNDTDLSLQGIFLEEPRVWFGYIINTTRPAPSGTKLADRWGFELERKLLRCELQKVHYRTRFYYINNQQSYNIHISGGVPINPQGSSGITPLDKGYHEYSAYHSLGMLIRSQVVGWMTRKDQASPVLTFSPITQTKLIDVATAYPLADLKQQFQNLFEEIVISLLSEDYLEISARDTVACEMSRYQNNFRYQRTSLWIGYAFSIAFAAASLVVGGFSVVANGITSDTTFSKILVTTRNHTLDRLVTAYEGVCLGGDPFPEELEDTELMFGVIDGGERKHAAFGTASEVIPIRRGDSYVRLSEGGMHYRARGSWVQGSGSNSPDMINTQRDGRESL</sequence>
<dbReference type="Proteomes" id="UP001447188">
    <property type="component" value="Unassembled WGS sequence"/>
</dbReference>
<evidence type="ECO:0000256" key="2">
    <source>
        <dbReference type="SAM" id="Phobius"/>
    </source>
</evidence>
<feature type="transmembrane region" description="Helical" evidence="2">
    <location>
        <begin position="551"/>
        <end position="574"/>
    </location>
</feature>